<evidence type="ECO:0000256" key="3">
    <source>
        <dbReference type="ARBA" id="ARBA00022777"/>
    </source>
</evidence>
<dbReference type="Pfam" id="PF22215">
    <property type="entry name" value="MLKL_N"/>
    <property type="match status" value="1"/>
</dbReference>
<gene>
    <name evidence="7" type="ORF">CYMTET_41069</name>
</gene>
<dbReference type="GO" id="GO:0004674">
    <property type="term" value="F:protein serine/threonine kinase activity"/>
    <property type="evidence" value="ECO:0007669"/>
    <property type="project" value="TreeGrafter"/>
</dbReference>
<dbReference type="SUPFAM" id="SSF56112">
    <property type="entry name" value="Protein kinase-like (PK-like)"/>
    <property type="match status" value="1"/>
</dbReference>
<dbReference type="PANTHER" id="PTHR44329">
    <property type="entry name" value="SERINE/THREONINE-PROTEIN KINASE TNNI3K-RELATED"/>
    <property type="match status" value="1"/>
</dbReference>
<organism evidence="7 8">
    <name type="scientific">Cymbomonas tetramitiformis</name>
    <dbReference type="NCBI Taxonomy" id="36881"/>
    <lineage>
        <taxon>Eukaryota</taxon>
        <taxon>Viridiplantae</taxon>
        <taxon>Chlorophyta</taxon>
        <taxon>Pyramimonadophyceae</taxon>
        <taxon>Pyramimonadales</taxon>
        <taxon>Pyramimonadaceae</taxon>
        <taxon>Cymbomonas</taxon>
    </lineage>
</organism>
<dbReference type="InterPro" id="IPR000719">
    <property type="entry name" value="Prot_kinase_dom"/>
</dbReference>
<keyword evidence="3" id="KW-0418">Kinase</keyword>
<evidence type="ECO:0000256" key="5">
    <source>
        <dbReference type="SAM" id="Coils"/>
    </source>
</evidence>
<dbReference type="InterPro" id="IPR054000">
    <property type="entry name" value="MLKL_N"/>
</dbReference>
<comment type="caution">
    <text evidence="7">The sequence shown here is derived from an EMBL/GenBank/DDBJ whole genome shotgun (WGS) entry which is preliminary data.</text>
</comment>
<evidence type="ECO:0000259" key="6">
    <source>
        <dbReference type="PROSITE" id="PS50011"/>
    </source>
</evidence>
<keyword evidence="8" id="KW-1185">Reference proteome</keyword>
<keyword evidence="2" id="KW-0547">Nucleotide-binding</keyword>
<dbReference type="GO" id="GO:0005524">
    <property type="term" value="F:ATP binding"/>
    <property type="evidence" value="ECO:0007669"/>
    <property type="project" value="UniProtKB-KW"/>
</dbReference>
<dbReference type="Gene3D" id="1.20.930.20">
    <property type="entry name" value="Adaptor protein Cbl, N-terminal domain"/>
    <property type="match status" value="1"/>
</dbReference>
<evidence type="ECO:0000256" key="1">
    <source>
        <dbReference type="ARBA" id="ARBA00022679"/>
    </source>
</evidence>
<dbReference type="CDD" id="cd21037">
    <property type="entry name" value="MLKL_NTD"/>
    <property type="match status" value="1"/>
</dbReference>
<keyword evidence="4" id="KW-0067">ATP-binding</keyword>
<evidence type="ECO:0000256" key="4">
    <source>
        <dbReference type="ARBA" id="ARBA00022840"/>
    </source>
</evidence>
<keyword evidence="5" id="KW-0175">Coiled coil</keyword>
<evidence type="ECO:0000313" key="7">
    <source>
        <dbReference type="EMBL" id="KAK3249516.1"/>
    </source>
</evidence>
<dbReference type="PROSITE" id="PS50011">
    <property type="entry name" value="PROTEIN_KINASE_DOM"/>
    <property type="match status" value="1"/>
</dbReference>
<proteinExistence type="predicted"/>
<sequence length="647" mass="72246">MNVALMDVQMEFDQSGATRGRKGSQESSPFDFTSGFVPAAELTGLALGSEMGSFAVLKSVAIIVAGIYSICRCVKANHQMCRRSAERVMSLQSALARCAAQLNDLGSTTHHLDDVDYRSLNTQLIRVLQAMERVHDLILAWGGTNDTFFGKLKRALISRHFHEEFVQCNQQLSDCMGDLRGDATLQMFIEHVTIPESLNWAREDQQDSYADLQMMPSAIVSAAETQNELNSHLADQGLNFQELKVGLEAHGVTIASLEYGFEQLDFKVDDLESKLDLYTYHHESRNAKDLSTEISKLEELLQQDNSVSGGKVHEMLPSKTNFLSENMPRLTIPYSELRIVEEVGSGGFGTVYRGTWQGNEVAYKQVMIRHGSTKGTKRQVLALYKEAYAMSLLRSPLVCGLYGVTLEAQHYGLVLPFYRGGTLDDFLRDEQVQVTEQMYVHLALSIATAMVCLHNRSVPVVHGDLKSRNVQLAVPWKPGVLPQLVLCDFGLSSVKMDVQSTVGTSTVTEKQGGGTLNWKAPELLEQNAKVTKESDVYAFAMVMYELVARQYPFEGLPDIRVLQLILDKFERPKIPTGVLPQYVELMKKCWAQDPKDRPAFTEVEQCLQTMIDVDFSSSVLSASASFKCDHALLESRKAIEWYDSSKQ</sequence>
<dbReference type="EMBL" id="LGRX02027276">
    <property type="protein sequence ID" value="KAK3249516.1"/>
    <property type="molecule type" value="Genomic_DNA"/>
</dbReference>
<evidence type="ECO:0000256" key="2">
    <source>
        <dbReference type="ARBA" id="ARBA00022741"/>
    </source>
</evidence>
<dbReference type="PANTHER" id="PTHR44329:SF288">
    <property type="entry name" value="MITOGEN-ACTIVATED PROTEIN KINASE KINASE KINASE 20"/>
    <property type="match status" value="1"/>
</dbReference>
<dbReference type="Proteomes" id="UP001190700">
    <property type="component" value="Unassembled WGS sequence"/>
</dbReference>
<keyword evidence="1" id="KW-0808">Transferase</keyword>
<dbReference type="Pfam" id="PF07714">
    <property type="entry name" value="PK_Tyr_Ser-Thr"/>
    <property type="match status" value="1"/>
</dbReference>
<dbReference type="InterPro" id="IPR036537">
    <property type="entry name" value="Adaptor_Cbl_N_dom_sf"/>
</dbReference>
<dbReference type="AlphaFoldDB" id="A0AAE0F2C3"/>
<dbReference type="GO" id="GO:0007166">
    <property type="term" value="P:cell surface receptor signaling pathway"/>
    <property type="evidence" value="ECO:0007669"/>
    <property type="project" value="InterPro"/>
</dbReference>
<accession>A0AAE0F2C3</accession>
<dbReference type="SMART" id="SM00220">
    <property type="entry name" value="S_TKc"/>
    <property type="match status" value="1"/>
</dbReference>
<reference evidence="7 8" key="1">
    <citation type="journal article" date="2015" name="Genome Biol. Evol.">
        <title>Comparative Genomics of a Bacterivorous Green Alga Reveals Evolutionary Causalities and Consequences of Phago-Mixotrophic Mode of Nutrition.</title>
        <authorList>
            <person name="Burns J.A."/>
            <person name="Paasch A."/>
            <person name="Narechania A."/>
            <person name="Kim E."/>
        </authorList>
    </citation>
    <scope>NUCLEOTIDE SEQUENCE [LARGE SCALE GENOMIC DNA]</scope>
    <source>
        <strain evidence="7 8">PLY_AMNH</strain>
    </source>
</reference>
<name>A0AAE0F2C3_9CHLO</name>
<dbReference type="InterPro" id="IPR059179">
    <property type="entry name" value="MLKL-like_MCAfunc"/>
</dbReference>
<feature type="coiled-coil region" evidence="5">
    <location>
        <begin position="280"/>
        <end position="307"/>
    </location>
</feature>
<dbReference type="InterPro" id="IPR051681">
    <property type="entry name" value="Ser/Thr_Kinases-Pseudokinases"/>
</dbReference>
<dbReference type="Gene3D" id="1.10.510.10">
    <property type="entry name" value="Transferase(Phosphotransferase) domain 1"/>
    <property type="match status" value="1"/>
</dbReference>
<dbReference type="InterPro" id="IPR011009">
    <property type="entry name" value="Kinase-like_dom_sf"/>
</dbReference>
<protein>
    <recommendedName>
        <fullName evidence="6">Protein kinase domain-containing protein</fullName>
    </recommendedName>
</protein>
<feature type="domain" description="Protein kinase" evidence="6">
    <location>
        <begin position="337"/>
        <end position="611"/>
    </location>
</feature>
<evidence type="ECO:0000313" key="8">
    <source>
        <dbReference type="Proteomes" id="UP001190700"/>
    </source>
</evidence>
<dbReference type="InterPro" id="IPR001245">
    <property type="entry name" value="Ser-Thr/Tyr_kinase_cat_dom"/>
</dbReference>